<reference evidence="5 6" key="1">
    <citation type="journal article" date="2020" name="Microorganisms">
        <title>Simultaneous Genome Sequencing of Prosthecochloris ethylica and Desulfuromonas acetoxidans within a Syntrophic Mixture Reveals Unique Pili and Protein Interactions.</title>
        <authorList>
            <person name="Kyndt J.A."/>
            <person name="Van Beeumen J.J."/>
            <person name="Meyer T.E."/>
        </authorList>
    </citation>
    <scope>NUCLEOTIDE SEQUENCE [LARGE SCALE GENOMIC DNA]</scope>
    <source>
        <strain evidence="5 6">N3</strain>
    </source>
</reference>
<evidence type="ECO:0000256" key="2">
    <source>
        <dbReference type="ARBA" id="ARBA00022747"/>
    </source>
</evidence>
<feature type="domain" description="Type I restriction modification DNA specificity" evidence="4">
    <location>
        <begin position="221"/>
        <end position="362"/>
    </location>
</feature>
<keyword evidence="3" id="KW-0238">DNA-binding</keyword>
<keyword evidence="2" id="KW-0680">Restriction system</keyword>
<dbReference type="Gene3D" id="3.90.220.20">
    <property type="entry name" value="DNA methylase specificity domains"/>
    <property type="match status" value="2"/>
</dbReference>
<accession>A0ABR9XTF1</accession>
<keyword evidence="5" id="KW-0378">Hydrolase</keyword>
<evidence type="ECO:0000313" key="5">
    <source>
        <dbReference type="EMBL" id="MBF0637335.1"/>
    </source>
</evidence>
<organism evidence="5 6">
    <name type="scientific">Prosthecochloris ethylica</name>
    <dbReference type="NCBI Taxonomy" id="2743976"/>
    <lineage>
        <taxon>Bacteria</taxon>
        <taxon>Pseudomonadati</taxon>
        <taxon>Chlorobiota</taxon>
        <taxon>Chlorobiia</taxon>
        <taxon>Chlorobiales</taxon>
        <taxon>Chlorobiaceae</taxon>
        <taxon>Prosthecochloris</taxon>
    </lineage>
</organism>
<keyword evidence="6" id="KW-1185">Reference proteome</keyword>
<keyword evidence="5" id="KW-0255">Endonuclease</keyword>
<evidence type="ECO:0000259" key="4">
    <source>
        <dbReference type="Pfam" id="PF01420"/>
    </source>
</evidence>
<feature type="domain" description="Type I restriction modification DNA specificity" evidence="4">
    <location>
        <begin position="29"/>
        <end position="94"/>
    </location>
</feature>
<evidence type="ECO:0000313" key="6">
    <source>
        <dbReference type="Proteomes" id="UP000619838"/>
    </source>
</evidence>
<sequence>MVWDGSRSGLVGKGIDGALGSTLIRINFPGIHNDYAYYFLQSKYLQINSRAKGSGTPHVDPDLLWNYSFPIPPLNEQHRIVAKIEELFSELDKGVESLKKAREQLKVYRQALLKHAFEGKLTEDWRKKNADKLETADQLLDRIKHEREARYQQQLEEWKSAVEQWEKDGKVGKRPSKQGKPKHLKSIGKDIQQTLPNLPDGWVWGKLGLMTTGVEYGSSTKSKKTGSHPVLRMGNIQNGKFDWSDLVYTSNEEEIRRYLLKKGDVLFNRTNSPELVGKTATYTESRPAVFAGYLIRINQINSIALSQYLNLFLNSHVAKQYGNIVKTDGVNQSNINGEKLINYPFPYCSTLEQKKILEILDEKLSVIDVFLDNIEENIARSEALRQSILKKAFSGQLVPQDPNDEPASVLLERIAREKAEVAVTAKKGRGPKKIIKQKAYEHL</sequence>
<name>A0ABR9XTF1_9CHLB</name>
<keyword evidence="5" id="KW-0540">Nuclease</keyword>
<comment type="similarity">
    <text evidence="1">Belongs to the type-I restriction system S methylase family.</text>
</comment>
<dbReference type="EMBL" id="JADGII010000017">
    <property type="protein sequence ID" value="MBF0637335.1"/>
    <property type="molecule type" value="Genomic_DNA"/>
</dbReference>
<dbReference type="InterPro" id="IPR000055">
    <property type="entry name" value="Restrct_endonuc_typeI_TRD"/>
</dbReference>
<evidence type="ECO:0000256" key="1">
    <source>
        <dbReference type="ARBA" id="ARBA00010923"/>
    </source>
</evidence>
<dbReference type="SUPFAM" id="SSF116734">
    <property type="entry name" value="DNA methylase specificity domain"/>
    <property type="match status" value="2"/>
</dbReference>
<dbReference type="InterPro" id="IPR051212">
    <property type="entry name" value="Type-I_RE_S_subunit"/>
</dbReference>
<comment type="caution">
    <text evidence="5">The sequence shown here is derived from an EMBL/GenBank/DDBJ whole genome shotgun (WGS) entry which is preliminary data.</text>
</comment>
<protein>
    <submittedName>
        <fullName evidence="5">Restriction endonuclease subunit S</fullName>
    </submittedName>
</protein>
<dbReference type="InterPro" id="IPR044946">
    <property type="entry name" value="Restrct_endonuc_typeI_TRD_sf"/>
</dbReference>
<dbReference type="GO" id="GO:0004519">
    <property type="term" value="F:endonuclease activity"/>
    <property type="evidence" value="ECO:0007669"/>
    <property type="project" value="UniProtKB-KW"/>
</dbReference>
<evidence type="ECO:0000256" key="3">
    <source>
        <dbReference type="ARBA" id="ARBA00023125"/>
    </source>
</evidence>
<dbReference type="Pfam" id="PF01420">
    <property type="entry name" value="Methylase_S"/>
    <property type="match status" value="2"/>
</dbReference>
<dbReference type="CDD" id="cd17524">
    <property type="entry name" value="RMtype1_S_EcoUTORF5051P-TRD2-CR2_like"/>
    <property type="match status" value="1"/>
</dbReference>
<gene>
    <name evidence="5" type="ORF">INT08_09145</name>
</gene>
<proteinExistence type="inferred from homology"/>
<dbReference type="PANTHER" id="PTHR43140:SF1">
    <property type="entry name" value="TYPE I RESTRICTION ENZYME ECOKI SPECIFICITY SUBUNIT"/>
    <property type="match status" value="1"/>
</dbReference>
<dbReference type="PANTHER" id="PTHR43140">
    <property type="entry name" value="TYPE-1 RESTRICTION ENZYME ECOKI SPECIFICITY PROTEIN"/>
    <property type="match status" value="1"/>
</dbReference>
<dbReference type="Proteomes" id="UP000619838">
    <property type="component" value="Unassembled WGS sequence"/>
</dbReference>